<dbReference type="Pfam" id="PF00300">
    <property type="entry name" value="His_Phos_1"/>
    <property type="match status" value="1"/>
</dbReference>
<dbReference type="RefSeq" id="WP_021318565.1">
    <property type="nucleotide sequence ID" value="NZ_AUWY01000095.1"/>
</dbReference>
<evidence type="ECO:0000313" key="2">
    <source>
        <dbReference type="Proteomes" id="UP000015523"/>
    </source>
</evidence>
<dbReference type="InterPro" id="IPR029033">
    <property type="entry name" value="His_PPase_superfam"/>
</dbReference>
<proteinExistence type="predicted"/>
<gene>
    <name evidence="1" type="ORF">M529_13885</name>
</gene>
<dbReference type="CDD" id="cd07067">
    <property type="entry name" value="HP_PGM_like"/>
    <property type="match status" value="1"/>
</dbReference>
<dbReference type="eggNOG" id="COG0406">
    <property type="taxonomic scope" value="Bacteria"/>
</dbReference>
<reference evidence="1 2" key="1">
    <citation type="journal article" date="2013" name="Genome Announc.">
        <title>Draft Genome Sequence of Sphingobium ummariense Strain RL-3, a Hexachlorocyclohexane-Degrading Bacterium.</title>
        <authorList>
            <person name="Kohli P."/>
            <person name="Dua A."/>
            <person name="Sangwan N."/>
            <person name="Oldach P."/>
            <person name="Khurana J.P."/>
            <person name="Lal R."/>
        </authorList>
    </citation>
    <scope>NUCLEOTIDE SEQUENCE [LARGE SCALE GENOMIC DNA]</scope>
    <source>
        <strain evidence="1 2">RL-3</strain>
    </source>
</reference>
<evidence type="ECO:0008006" key="3">
    <source>
        <dbReference type="Google" id="ProtNLM"/>
    </source>
</evidence>
<sequence>FLLHLLRHGEAEGAGTLTGHRDAAPLPEGVAACLARGLDLPVQRIVSSDLQRARRPAEAVGAARGLPHRVDPRWRELDFGDWEGRDPATIPADAIGAFWTDPDAAPPPGGESWSALCARIGAALEEIDGPTLVITHAGAIRAALHHLLGFDHRQGWAVALPHAALVTLRVWPGEARSAQLVALLGDSP</sequence>
<name>T0IRX7_9SPHN</name>
<dbReference type="SMART" id="SM00855">
    <property type="entry name" value="PGAM"/>
    <property type="match status" value="1"/>
</dbReference>
<dbReference type="EMBL" id="AUWY01000095">
    <property type="protein sequence ID" value="EQB31590.1"/>
    <property type="molecule type" value="Genomic_DNA"/>
</dbReference>
<dbReference type="Gene3D" id="3.40.50.1240">
    <property type="entry name" value="Phosphoglycerate mutase-like"/>
    <property type="match status" value="1"/>
</dbReference>
<feature type="non-terminal residue" evidence="1">
    <location>
        <position position="1"/>
    </location>
</feature>
<keyword evidence="2" id="KW-1185">Reference proteome</keyword>
<dbReference type="PANTHER" id="PTHR48100">
    <property type="entry name" value="BROAD-SPECIFICITY PHOSPHATASE YOR283W-RELATED"/>
    <property type="match status" value="1"/>
</dbReference>
<organism evidence="1 2">
    <name type="scientific">Sphingobium ummariense RL-3</name>
    <dbReference type="NCBI Taxonomy" id="1346791"/>
    <lineage>
        <taxon>Bacteria</taxon>
        <taxon>Pseudomonadati</taxon>
        <taxon>Pseudomonadota</taxon>
        <taxon>Alphaproteobacteria</taxon>
        <taxon>Sphingomonadales</taxon>
        <taxon>Sphingomonadaceae</taxon>
        <taxon>Sphingobium</taxon>
    </lineage>
</organism>
<dbReference type="SUPFAM" id="SSF53254">
    <property type="entry name" value="Phosphoglycerate mutase-like"/>
    <property type="match status" value="1"/>
</dbReference>
<evidence type="ECO:0000313" key="1">
    <source>
        <dbReference type="EMBL" id="EQB31590.1"/>
    </source>
</evidence>
<dbReference type="InterPro" id="IPR013078">
    <property type="entry name" value="His_Pase_superF_clade-1"/>
</dbReference>
<dbReference type="PATRIC" id="fig|1346791.3.peg.2671"/>
<dbReference type="Proteomes" id="UP000015523">
    <property type="component" value="Unassembled WGS sequence"/>
</dbReference>
<protein>
    <recommendedName>
        <fullName evidence="3">Phosphoglycerate mutase</fullName>
    </recommendedName>
</protein>
<dbReference type="PANTHER" id="PTHR48100:SF1">
    <property type="entry name" value="HISTIDINE PHOSPHATASE FAMILY PROTEIN-RELATED"/>
    <property type="match status" value="1"/>
</dbReference>
<accession>T0IRX7</accession>
<dbReference type="GO" id="GO:0005737">
    <property type="term" value="C:cytoplasm"/>
    <property type="evidence" value="ECO:0007669"/>
    <property type="project" value="TreeGrafter"/>
</dbReference>
<dbReference type="InterPro" id="IPR050275">
    <property type="entry name" value="PGM_Phosphatase"/>
</dbReference>
<comment type="caution">
    <text evidence="1">The sequence shown here is derived from an EMBL/GenBank/DDBJ whole genome shotgun (WGS) entry which is preliminary data.</text>
</comment>
<dbReference type="STRING" id="1346791.M529_13885"/>
<dbReference type="AlphaFoldDB" id="T0IRX7"/>
<dbReference type="GO" id="GO:0016791">
    <property type="term" value="F:phosphatase activity"/>
    <property type="evidence" value="ECO:0007669"/>
    <property type="project" value="TreeGrafter"/>
</dbReference>